<dbReference type="OrthoDB" id="5977959at2759"/>
<dbReference type="InterPro" id="IPR017884">
    <property type="entry name" value="SANT_dom"/>
</dbReference>
<dbReference type="Proteomes" id="UP000076858">
    <property type="component" value="Unassembled WGS sequence"/>
</dbReference>
<dbReference type="EMBL" id="LRGB01001361">
    <property type="protein sequence ID" value="KZS12345.1"/>
    <property type="molecule type" value="Genomic_DNA"/>
</dbReference>
<dbReference type="GO" id="GO:0006357">
    <property type="term" value="P:regulation of transcription by RNA polymerase II"/>
    <property type="evidence" value="ECO:0007669"/>
    <property type="project" value="TreeGrafter"/>
</dbReference>
<dbReference type="STRING" id="35525.A0A164VI55"/>
<feature type="compositionally biased region" description="Gly residues" evidence="2">
    <location>
        <begin position="256"/>
        <end position="265"/>
    </location>
</feature>
<dbReference type="PROSITE" id="PS51293">
    <property type="entry name" value="SANT"/>
    <property type="match status" value="1"/>
</dbReference>
<gene>
    <name evidence="5" type="ORF">APZ42_022422</name>
</gene>
<feature type="region of interest" description="Disordered" evidence="2">
    <location>
        <begin position="148"/>
        <end position="169"/>
    </location>
</feature>
<evidence type="ECO:0000313" key="6">
    <source>
        <dbReference type="Proteomes" id="UP000076858"/>
    </source>
</evidence>
<dbReference type="PANTHER" id="PTHR16089">
    <property type="entry name" value="REST COREPRESSOR COREST PROTEIN-RELATED"/>
    <property type="match status" value="1"/>
</dbReference>
<feature type="region of interest" description="Disordered" evidence="2">
    <location>
        <begin position="256"/>
        <end position="338"/>
    </location>
</feature>
<feature type="compositionally biased region" description="Low complexity" evidence="2">
    <location>
        <begin position="297"/>
        <end position="310"/>
    </location>
</feature>
<dbReference type="Gene3D" id="1.10.10.60">
    <property type="entry name" value="Homeodomain-like"/>
    <property type="match status" value="1"/>
</dbReference>
<evidence type="ECO:0000313" key="5">
    <source>
        <dbReference type="EMBL" id="KZS12345.1"/>
    </source>
</evidence>
<feature type="compositionally biased region" description="Polar residues" evidence="2">
    <location>
        <begin position="518"/>
        <end position="529"/>
    </location>
</feature>
<dbReference type="GO" id="GO:0003714">
    <property type="term" value="F:transcription corepressor activity"/>
    <property type="evidence" value="ECO:0007669"/>
    <property type="project" value="TreeGrafter"/>
</dbReference>
<reference evidence="5 6" key="1">
    <citation type="submission" date="2016-03" db="EMBL/GenBank/DDBJ databases">
        <title>EvidentialGene: Evidence-directed Construction of Genes on Genomes.</title>
        <authorList>
            <person name="Gilbert D.G."/>
            <person name="Choi J.-H."/>
            <person name="Mockaitis K."/>
            <person name="Colbourne J."/>
            <person name="Pfrender M."/>
        </authorList>
    </citation>
    <scope>NUCLEOTIDE SEQUENCE [LARGE SCALE GENOMIC DNA]</scope>
    <source>
        <strain evidence="5 6">Xinb3</strain>
        <tissue evidence="5">Complete organism</tissue>
    </source>
</reference>
<evidence type="ECO:0000259" key="4">
    <source>
        <dbReference type="PROSITE" id="PS51293"/>
    </source>
</evidence>
<dbReference type="PROSITE" id="PS00028">
    <property type="entry name" value="ZINC_FINGER_C2H2_1"/>
    <property type="match status" value="1"/>
</dbReference>
<sequence>MTAIDASVSELSSSLVVRRPLSMLLPPSPSSEFALFASASSTSGNHGASQAINASPGGGGTTNGVVVLPTELLLSSPVGTESSALQLVGCYGDHSANHSSKLESNREDRRHLVTIGGVGDISRCSSNGSNNNWLADLSVEVCKVETIGEEGSDNSGGGGGGGSGGGECGGGSDDWDESVFFEAAAAAAASCCATGQASHLHHNQHHQHDVGNNLDVLLGNPNLHHSSGGTDLLELDVQNCCTVDFPLSPKQLLLGGSGGGGGGSSGNSRSSSSISSSSSNSNSSCCPEDGQLIASAGLLSSPPSTPSPSSSGGGGSTRQLQQQQPLPQPPQPCSVSDKLPSKTASQCIQFYYLWKKVCRPHEYASIKRSMVGGSTAAPQSCSPSLMDETSLCDWRDVGCSENDLISLTQPPVVATSAAASQDCSTSSSPSSSSLLLLSPCEFADCHAISSNRATPRRYQGNQSNASPSISLADKLYPCSVCHKVFDKVKSRSAHMKTHKSASMAAAAAAAASSSTTANGQDNCSSLVSNKNRKSHHHHHHHVHHHHKSPSLAGGALTPASPVSTTSHSSLSSTSCSLPSPYLPSQSLF</sequence>
<dbReference type="PANTHER" id="PTHR16089:SF40">
    <property type="entry name" value="SUPPRESSOR OF ACTIVATED EGL-4 PROTEIN 1"/>
    <property type="match status" value="1"/>
</dbReference>
<organism evidence="5 6">
    <name type="scientific">Daphnia magna</name>
    <dbReference type="NCBI Taxonomy" id="35525"/>
    <lineage>
        <taxon>Eukaryota</taxon>
        <taxon>Metazoa</taxon>
        <taxon>Ecdysozoa</taxon>
        <taxon>Arthropoda</taxon>
        <taxon>Crustacea</taxon>
        <taxon>Branchiopoda</taxon>
        <taxon>Diplostraca</taxon>
        <taxon>Cladocera</taxon>
        <taxon>Anomopoda</taxon>
        <taxon>Daphniidae</taxon>
        <taxon>Daphnia</taxon>
    </lineage>
</organism>
<comment type="caution">
    <text evidence="5">The sequence shown here is derived from an EMBL/GenBank/DDBJ whole genome shotgun (WGS) entry which is preliminary data.</text>
</comment>
<keyword evidence="1" id="KW-0479">Metal-binding</keyword>
<feature type="compositionally biased region" description="Basic residues" evidence="2">
    <location>
        <begin position="530"/>
        <end position="548"/>
    </location>
</feature>
<dbReference type="PROSITE" id="PS50157">
    <property type="entry name" value="ZINC_FINGER_C2H2_2"/>
    <property type="match status" value="1"/>
</dbReference>
<feature type="compositionally biased region" description="Low complexity" evidence="2">
    <location>
        <begin position="557"/>
        <end position="588"/>
    </location>
</feature>
<feature type="domain" description="SANT" evidence="4">
    <location>
        <begin position="334"/>
        <end position="359"/>
    </location>
</feature>
<feature type="domain" description="C2H2-type" evidence="3">
    <location>
        <begin position="476"/>
        <end position="503"/>
    </location>
</feature>
<dbReference type="InterPro" id="IPR013087">
    <property type="entry name" value="Znf_C2H2_type"/>
</dbReference>
<proteinExistence type="predicted"/>
<feature type="region of interest" description="Disordered" evidence="2">
    <location>
        <begin position="514"/>
        <end position="588"/>
    </location>
</feature>
<dbReference type="GO" id="GO:0008270">
    <property type="term" value="F:zinc ion binding"/>
    <property type="evidence" value="ECO:0007669"/>
    <property type="project" value="UniProtKB-KW"/>
</dbReference>
<keyword evidence="6" id="KW-1185">Reference proteome</keyword>
<accession>A0A164VI55</accession>
<feature type="compositionally biased region" description="Low complexity" evidence="2">
    <location>
        <begin position="266"/>
        <end position="284"/>
    </location>
</feature>
<dbReference type="GO" id="GO:0005667">
    <property type="term" value="C:transcription regulator complex"/>
    <property type="evidence" value="ECO:0007669"/>
    <property type="project" value="TreeGrafter"/>
</dbReference>
<keyword evidence="1" id="KW-0863">Zinc-finger</keyword>
<evidence type="ECO:0000256" key="2">
    <source>
        <dbReference type="SAM" id="MobiDB-lite"/>
    </source>
</evidence>
<dbReference type="InterPro" id="IPR051066">
    <property type="entry name" value="Trans_reg/Corepressor"/>
</dbReference>
<protein>
    <submittedName>
        <fullName evidence="5">Uncharacterized protein</fullName>
    </submittedName>
</protein>
<keyword evidence="1" id="KW-0862">Zinc</keyword>
<name>A0A164VI55_9CRUS</name>
<evidence type="ECO:0000256" key="1">
    <source>
        <dbReference type="PROSITE-ProRule" id="PRU00042"/>
    </source>
</evidence>
<feature type="compositionally biased region" description="Gly residues" evidence="2">
    <location>
        <begin position="154"/>
        <end position="169"/>
    </location>
</feature>
<dbReference type="AlphaFoldDB" id="A0A164VI55"/>
<dbReference type="GO" id="GO:0000118">
    <property type="term" value="C:histone deacetylase complex"/>
    <property type="evidence" value="ECO:0007669"/>
    <property type="project" value="TreeGrafter"/>
</dbReference>
<evidence type="ECO:0000259" key="3">
    <source>
        <dbReference type="PROSITE" id="PS50157"/>
    </source>
</evidence>